<dbReference type="EMBL" id="UINC01072154">
    <property type="protein sequence ID" value="SVC07589.1"/>
    <property type="molecule type" value="Genomic_DNA"/>
</dbReference>
<proteinExistence type="predicted"/>
<dbReference type="AlphaFoldDB" id="A0A382J7I9"/>
<organism evidence="1">
    <name type="scientific">marine metagenome</name>
    <dbReference type="NCBI Taxonomy" id="408172"/>
    <lineage>
        <taxon>unclassified sequences</taxon>
        <taxon>metagenomes</taxon>
        <taxon>ecological metagenomes</taxon>
    </lineage>
</organism>
<protein>
    <submittedName>
        <fullName evidence="1">Uncharacterized protein</fullName>
    </submittedName>
</protein>
<sequence>MTSCVNTQIKKENKLFISKNYFSNKGFALVYSDKLKKEKIISNKIDTRSLIIFQKNLKKDTNVKITNLINQKSIIANVGKKSDYPNFYNSVISIRISEVLEIDQKEPYVEIKELLENSLFVAKKSKTFDEEKKVASKAPVEDIKIKNLSNNITKNEKIVNKKFIYIIKIADFYFKKSAKFMVLR</sequence>
<feature type="non-terminal residue" evidence="1">
    <location>
        <position position="184"/>
    </location>
</feature>
<evidence type="ECO:0000313" key="1">
    <source>
        <dbReference type="EMBL" id="SVC07589.1"/>
    </source>
</evidence>
<name>A0A382J7I9_9ZZZZ</name>
<reference evidence="1" key="1">
    <citation type="submission" date="2018-05" db="EMBL/GenBank/DDBJ databases">
        <authorList>
            <person name="Lanie J.A."/>
            <person name="Ng W.-L."/>
            <person name="Kazmierczak K.M."/>
            <person name="Andrzejewski T.M."/>
            <person name="Davidsen T.M."/>
            <person name="Wayne K.J."/>
            <person name="Tettelin H."/>
            <person name="Glass J.I."/>
            <person name="Rusch D."/>
            <person name="Podicherti R."/>
            <person name="Tsui H.-C.T."/>
            <person name="Winkler M.E."/>
        </authorList>
    </citation>
    <scope>NUCLEOTIDE SEQUENCE</scope>
</reference>
<accession>A0A382J7I9</accession>
<gene>
    <name evidence="1" type="ORF">METZ01_LOCUS260443</name>
</gene>